<keyword evidence="8" id="KW-0539">Nucleus</keyword>
<comment type="subcellular location">
    <subcellularLocation>
        <location evidence="1">Nucleus</location>
    </subcellularLocation>
</comment>
<name>A0AAW2MTF0_9LAMI</name>
<comment type="caution">
    <text evidence="12">The sequence shown here is derived from an EMBL/GenBank/DDBJ whole genome shotgun (WGS) entry which is preliminary data.</text>
</comment>
<dbReference type="InterPro" id="IPR011665">
    <property type="entry name" value="BRF1_TBP-bd_dom"/>
</dbReference>
<evidence type="ECO:0000256" key="7">
    <source>
        <dbReference type="ARBA" id="ARBA00023163"/>
    </source>
</evidence>
<dbReference type="GO" id="GO:0000995">
    <property type="term" value="F:RNA polymerase III general transcription initiation factor activity"/>
    <property type="evidence" value="ECO:0007669"/>
    <property type="project" value="TreeGrafter"/>
</dbReference>
<evidence type="ECO:0000259" key="11">
    <source>
        <dbReference type="Pfam" id="PF07741"/>
    </source>
</evidence>
<evidence type="ECO:0000256" key="8">
    <source>
        <dbReference type="ARBA" id="ARBA00023242"/>
    </source>
</evidence>
<feature type="region of interest" description="Disordered" evidence="9">
    <location>
        <begin position="355"/>
        <end position="383"/>
    </location>
</feature>
<dbReference type="GO" id="GO:0005634">
    <property type="term" value="C:nucleus"/>
    <property type="evidence" value="ECO:0007669"/>
    <property type="project" value="UniProtKB-SubCell"/>
</dbReference>
<organism evidence="12">
    <name type="scientific">Sesamum angustifolium</name>
    <dbReference type="NCBI Taxonomy" id="2727405"/>
    <lineage>
        <taxon>Eukaryota</taxon>
        <taxon>Viridiplantae</taxon>
        <taxon>Streptophyta</taxon>
        <taxon>Embryophyta</taxon>
        <taxon>Tracheophyta</taxon>
        <taxon>Spermatophyta</taxon>
        <taxon>Magnoliopsida</taxon>
        <taxon>eudicotyledons</taxon>
        <taxon>Gunneridae</taxon>
        <taxon>Pentapetalae</taxon>
        <taxon>asterids</taxon>
        <taxon>lamiids</taxon>
        <taxon>Lamiales</taxon>
        <taxon>Pedaliaceae</taxon>
        <taxon>Sesamum</taxon>
    </lineage>
</organism>
<evidence type="ECO:0000256" key="4">
    <source>
        <dbReference type="ARBA" id="ARBA00022771"/>
    </source>
</evidence>
<dbReference type="Pfam" id="PF07741">
    <property type="entry name" value="BRF1"/>
    <property type="match status" value="1"/>
</dbReference>
<dbReference type="InterPro" id="IPR013150">
    <property type="entry name" value="TFIIB_cyclin"/>
</dbReference>
<evidence type="ECO:0000256" key="9">
    <source>
        <dbReference type="SAM" id="MobiDB-lite"/>
    </source>
</evidence>
<dbReference type="Gene3D" id="1.10.472.10">
    <property type="entry name" value="Cyclin-like"/>
    <property type="match status" value="1"/>
</dbReference>
<dbReference type="PANTHER" id="PTHR11618:SF4">
    <property type="entry name" value="TRANSCRIPTION FACTOR IIIB 90 KDA SUBUNIT"/>
    <property type="match status" value="1"/>
</dbReference>
<dbReference type="EMBL" id="JACGWK010000009">
    <property type="protein sequence ID" value="KAL0334415.1"/>
    <property type="molecule type" value="Genomic_DNA"/>
</dbReference>
<keyword evidence="4" id="KW-0863">Zinc-finger</keyword>
<evidence type="ECO:0000256" key="2">
    <source>
        <dbReference type="ARBA" id="ARBA00010857"/>
    </source>
</evidence>
<keyword evidence="7" id="KW-0804">Transcription</keyword>
<dbReference type="Gene3D" id="1.20.5.650">
    <property type="entry name" value="Single helix bin"/>
    <property type="match status" value="1"/>
</dbReference>
<reference evidence="12" key="1">
    <citation type="submission" date="2020-06" db="EMBL/GenBank/DDBJ databases">
        <authorList>
            <person name="Li T."/>
            <person name="Hu X."/>
            <person name="Zhang T."/>
            <person name="Song X."/>
            <person name="Zhang H."/>
            <person name="Dai N."/>
            <person name="Sheng W."/>
            <person name="Hou X."/>
            <person name="Wei L."/>
        </authorList>
    </citation>
    <scope>NUCLEOTIDE SEQUENCE</scope>
    <source>
        <strain evidence="12">G01</strain>
        <tissue evidence="12">Leaf</tissue>
    </source>
</reference>
<gene>
    <name evidence="12" type="ORF">Sangu_1597700</name>
</gene>
<evidence type="ECO:0000256" key="3">
    <source>
        <dbReference type="ARBA" id="ARBA00022723"/>
    </source>
</evidence>
<feature type="domain" description="Transcription factor TFIIB cyclin-like" evidence="10">
    <location>
        <begin position="27"/>
        <end position="117"/>
    </location>
</feature>
<dbReference type="GO" id="GO:0001006">
    <property type="term" value="F:RNA polymerase III type 3 promoter sequence-specific DNA binding"/>
    <property type="evidence" value="ECO:0007669"/>
    <property type="project" value="TreeGrafter"/>
</dbReference>
<comment type="similarity">
    <text evidence="2">Belongs to the TFIIB family.</text>
</comment>
<dbReference type="GO" id="GO:0070897">
    <property type="term" value="P:transcription preinitiation complex assembly"/>
    <property type="evidence" value="ECO:0007669"/>
    <property type="project" value="InterPro"/>
</dbReference>
<evidence type="ECO:0000256" key="5">
    <source>
        <dbReference type="ARBA" id="ARBA00022833"/>
    </source>
</evidence>
<feature type="compositionally biased region" description="Basic and acidic residues" evidence="9">
    <location>
        <begin position="425"/>
        <end position="441"/>
    </location>
</feature>
<dbReference type="InterPro" id="IPR000812">
    <property type="entry name" value="TFIIB"/>
</dbReference>
<feature type="compositionally biased region" description="Acidic residues" evidence="9">
    <location>
        <begin position="447"/>
        <end position="463"/>
    </location>
</feature>
<dbReference type="InterPro" id="IPR036915">
    <property type="entry name" value="Cyclin-like_sf"/>
</dbReference>
<dbReference type="FunFam" id="1.10.472.10:FF:000066">
    <property type="entry name" value="Transcription factor IIIB subunit"/>
    <property type="match status" value="1"/>
</dbReference>
<reference evidence="12" key="2">
    <citation type="journal article" date="2024" name="Plant">
        <title>Genomic evolution and insights into agronomic trait innovations of Sesamum species.</title>
        <authorList>
            <person name="Miao H."/>
            <person name="Wang L."/>
            <person name="Qu L."/>
            <person name="Liu H."/>
            <person name="Sun Y."/>
            <person name="Le M."/>
            <person name="Wang Q."/>
            <person name="Wei S."/>
            <person name="Zheng Y."/>
            <person name="Lin W."/>
            <person name="Duan Y."/>
            <person name="Cao H."/>
            <person name="Xiong S."/>
            <person name="Wang X."/>
            <person name="Wei L."/>
            <person name="Li C."/>
            <person name="Ma Q."/>
            <person name="Ju M."/>
            <person name="Zhao R."/>
            <person name="Li G."/>
            <person name="Mu C."/>
            <person name="Tian Q."/>
            <person name="Mei H."/>
            <person name="Zhang T."/>
            <person name="Gao T."/>
            <person name="Zhang H."/>
        </authorList>
    </citation>
    <scope>NUCLEOTIDE SEQUENCE</scope>
    <source>
        <strain evidence="12">G01</strain>
    </source>
</reference>
<evidence type="ECO:0000256" key="6">
    <source>
        <dbReference type="ARBA" id="ARBA00023015"/>
    </source>
</evidence>
<feature type="compositionally biased region" description="Basic and acidic residues" evidence="9">
    <location>
        <begin position="401"/>
        <end position="418"/>
    </location>
</feature>
<dbReference type="SUPFAM" id="SSF47954">
    <property type="entry name" value="Cyclin-like"/>
    <property type="match status" value="1"/>
</dbReference>
<dbReference type="AlphaFoldDB" id="A0AAW2MTF0"/>
<feature type="region of interest" description="Disordered" evidence="9">
    <location>
        <begin position="207"/>
        <end position="248"/>
    </location>
</feature>
<keyword evidence="6" id="KW-0805">Transcription regulation</keyword>
<feature type="region of interest" description="Disordered" evidence="9">
    <location>
        <begin position="401"/>
        <end position="463"/>
    </location>
</feature>
<accession>A0AAW2MTF0</accession>
<keyword evidence="3" id="KW-0479">Metal-binding</keyword>
<evidence type="ECO:0000256" key="1">
    <source>
        <dbReference type="ARBA" id="ARBA00004123"/>
    </source>
</evidence>
<dbReference type="PANTHER" id="PTHR11618">
    <property type="entry name" value="TRANSCRIPTION INITIATION FACTOR IIB-RELATED"/>
    <property type="match status" value="1"/>
</dbReference>
<proteinExistence type="inferred from homology"/>
<evidence type="ECO:0000313" key="12">
    <source>
        <dbReference type="EMBL" id="KAL0334415.1"/>
    </source>
</evidence>
<feature type="domain" description="Brf1 TBP-binding" evidence="11">
    <location>
        <begin position="278"/>
        <end position="403"/>
    </location>
</feature>
<dbReference type="GO" id="GO:0000126">
    <property type="term" value="C:transcription factor TFIIIB complex"/>
    <property type="evidence" value="ECO:0007669"/>
    <property type="project" value="TreeGrafter"/>
</dbReference>
<feature type="compositionally biased region" description="Basic and acidic residues" evidence="9">
    <location>
        <begin position="225"/>
        <end position="238"/>
    </location>
</feature>
<dbReference type="Pfam" id="PF00382">
    <property type="entry name" value="TFIIB"/>
    <property type="match status" value="1"/>
</dbReference>
<dbReference type="CDD" id="cd20554">
    <property type="entry name" value="CYCLIN_TFIIIB90_rpt2"/>
    <property type="match status" value="1"/>
</dbReference>
<protein>
    <submittedName>
        <fullName evidence="12">Transcription factor IIIB subunit</fullName>
    </submittedName>
</protein>
<sequence length="463" mass="51542">MRTGCNQGAVFLQLCKLLSLEEHPIVQKPVDPSLFIHRFTDRLFGGRKPSVSRTALHIVASMKRDWMQTGRKPSGLCGAALYISALSHGLKCSKLEIIKVVHICEATLTKRLIEFENTESGGLTIEEFNTKAEELEKEERLTKSLNTGKASGIGELLCEHKGGGRVPFAHGLCESCYEDFIKLSGGLEGGSEPPAFQRAERERIMAEEAATQSSKNRDPSILNSNERRSIENMGEREVLQPAESESTGATLKHNINHDSGNDRINADDAAIEESETLSDIDDIEVDFYLHSEEEKQLKKIIWEEMNKEYLEEQAAKEAAALAAKKAHEATFTNCSEDVQAAQKLAAAAAAAVAKSRKERQQKRAAEVKNSGPAQTAAEATRQMLDRKRLSSKIRYDVLEKLFDESENPETTKKSRTEADGGDDDKDFKTSKEENPEVEETHNAYSENVEEFDYDGDYNDFADF</sequence>
<evidence type="ECO:0000259" key="10">
    <source>
        <dbReference type="Pfam" id="PF00382"/>
    </source>
</evidence>
<dbReference type="GO" id="GO:0097550">
    <property type="term" value="C:transcription preinitiation complex"/>
    <property type="evidence" value="ECO:0007669"/>
    <property type="project" value="TreeGrafter"/>
</dbReference>
<dbReference type="GO" id="GO:0017025">
    <property type="term" value="F:TBP-class protein binding"/>
    <property type="evidence" value="ECO:0007669"/>
    <property type="project" value="InterPro"/>
</dbReference>
<keyword evidence="5" id="KW-0862">Zinc</keyword>
<dbReference type="GO" id="GO:0008270">
    <property type="term" value="F:zinc ion binding"/>
    <property type="evidence" value="ECO:0007669"/>
    <property type="project" value="UniProtKB-KW"/>
</dbReference>